<keyword evidence="7" id="KW-0597">Phosphoprotein</keyword>
<dbReference type="CDD" id="cd00075">
    <property type="entry name" value="HATPase"/>
    <property type="match status" value="1"/>
</dbReference>
<comment type="cofactor">
    <cofactor evidence="2">
        <name>Mn(2+)</name>
        <dbReference type="ChEBI" id="CHEBI:29035"/>
    </cofactor>
</comment>
<keyword evidence="8 24" id="KW-0808">Transferase</keyword>
<dbReference type="AlphaFoldDB" id="A0A1Y5T6G7"/>
<dbReference type="RefSeq" id="WP_085865372.1">
    <property type="nucleotide sequence ID" value="NZ_FWFT01000005.1"/>
</dbReference>
<evidence type="ECO:0000259" key="22">
    <source>
        <dbReference type="PROSITE" id="PS50109"/>
    </source>
</evidence>
<dbReference type="GO" id="GO:0004721">
    <property type="term" value="F:phosphoprotein phosphatase activity"/>
    <property type="evidence" value="ECO:0007669"/>
    <property type="project" value="UniProtKB-KW"/>
</dbReference>
<keyword evidence="18" id="KW-0464">Manganese</keyword>
<accession>A0A1Y5T6G7</accession>
<keyword evidence="21" id="KW-1133">Transmembrane helix</keyword>
<evidence type="ECO:0000313" key="24">
    <source>
        <dbReference type="EMBL" id="SLN56448.1"/>
    </source>
</evidence>
<feature type="transmembrane region" description="Helical" evidence="21">
    <location>
        <begin position="12"/>
        <end position="33"/>
    </location>
</feature>
<evidence type="ECO:0000256" key="5">
    <source>
        <dbReference type="ARBA" id="ARBA00012438"/>
    </source>
</evidence>
<dbReference type="InterPro" id="IPR050980">
    <property type="entry name" value="2C_sensor_his_kinase"/>
</dbReference>
<evidence type="ECO:0000256" key="11">
    <source>
        <dbReference type="ARBA" id="ARBA00022801"/>
    </source>
</evidence>
<feature type="domain" description="HAMP" evidence="23">
    <location>
        <begin position="66"/>
        <end position="120"/>
    </location>
</feature>
<dbReference type="Pfam" id="PF00512">
    <property type="entry name" value="HisKA"/>
    <property type="match status" value="1"/>
</dbReference>
<dbReference type="PANTHER" id="PTHR44936:SF9">
    <property type="entry name" value="SENSOR PROTEIN CREC"/>
    <property type="match status" value="1"/>
</dbReference>
<evidence type="ECO:0000313" key="25">
    <source>
        <dbReference type="Proteomes" id="UP000193623"/>
    </source>
</evidence>
<evidence type="ECO:0000256" key="16">
    <source>
        <dbReference type="ARBA" id="ARBA00023016"/>
    </source>
</evidence>
<comment type="catalytic activity">
    <reaction evidence="1">
        <text>ATP + protein L-histidine = ADP + protein N-phospho-L-histidine.</text>
        <dbReference type="EC" id="2.7.13.3"/>
    </reaction>
</comment>
<evidence type="ECO:0000256" key="2">
    <source>
        <dbReference type="ARBA" id="ARBA00001936"/>
    </source>
</evidence>
<dbReference type="InterPro" id="IPR036097">
    <property type="entry name" value="HisK_dim/P_sf"/>
</dbReference>
<dbReference type="GO" id="GO:0000155">
    <property type="term" value="F:phosphorelay sensor kinase activity"/>
    <property type="evidence" value="ECO:0007669"/>
    <property type="project" value="InterPro"/>
</dbReference>
<evidence type="ECO:0000256" key="21">
    <source>
        <dbReference type="SAM" id="Phobius"/>
    </source>
</evidence>
<keyword evidence="13" id="KW-0460">Magnesium</keyword>
<keyword evidence="11" id="KW-0378">Hydrolase</keyword>
<keyword evidence="15" id="KW-0902">Two-component regulatory system</keyword>
<dbReference type="PANTHER" id="PTHR44936">
    <property type="entry name" value="SENSOR PROTEIN CREC"/>
    <property type="match status" value="1"/>
</dbReference>
<evidence type="ECO:0000256" key="20">
    <source>
        <dbReference type="ARBA" id="ARBA00041776"/>
    </source>
</evidence>
<dbReference type="SMART" id="SM00387">
    <property type="entry name" value="HATPase_c"/>
    <property type="match status" value="1"/>
</dbReference>
<dbReference type="InterPro" id="IPR003594">
    <property type="entry name" value="HATPase_dom"/>
</dbReference>
<keyword evidence="25" id="KW-1185">Reference proteome</keyword>
<evidence type="ECO:0000256" key="8">
    <source>
        <dbReference type="ARBA" id="ARBA00022679"/>
    </source>
</evidence>
<dbReference type="Gene3D" id="3.30.565.10">
    <property type="entry name" value="Histidine kinase-like ATPase, C-terminal domain"/>
    <property type="match status" value="1"/>
</dbReference>
<dbReference type="CDD" id="cd00082">
    <property type="entry name" value="HisKA"/>
    <property type="match status" value="1"/>
</dbReference>
<dbReference type="OrthoDB" id="9815202at2"/>
<comment type="subcellular location">
    <subcellularLocation>
        <location evidence="4">Cell membrane</location>
        <topology evidence="4">Multi-pass membrane protein</topology>
    </subcellularLocation>
</comment>
<sequence length="308" mass="33461">MRIAAKWRPPLWMVLGGTLAVVLCLPIVGIFFVRYMWPMIGYREAVWVAGFGVLGTTFVLGWMLWRILLRPITALRDRAASVRRGDRAAVAPLDHYGTSDMEGLGQSVLDMGRALQSREAVLRGYADHVTHELKSPLTVVRGAAELLALPDLPDPERARLIARVEAAADRMTALLDAQRTLAQAQEPAAGGVVRLSDVATDVEVEADGDVPLPEAALRLVLDHLVGNARAHGATQVTVGFRDILWVEDNGTGISDGNRTRIFEPFFTTRREAGGTGMGLAIVRRVLDAHGAEIALAPSSEGARFEVRF</sequence>
<proteinExistence type="predicted"/>
<evidence type="ECO:0000256" key="14">
    <source>
        <dbReference type="ARBA" id="ARBA00022912"/>
    </source>
</evidence>
<dbReference type="EMBL" id="FWFT01000005">
    <property type="protein sequence ID" value="SLN56448.1"/>
    <property type="molecule type" value="Genomic_DNA"/>
</dbReference>
<dbReference type="SUPFAM" id="SSF47384">
    <property type="entry name" value="Homodimeric domain of signal transducing histidine kinase"/>
    <property type="match status" value="1"/>
</dbReference>
<evidence type="ECO:0000256" key="7">
    <source>
        <dbReference type="ARBA" id="ARBA00022553"/>
    </source>
</evidence>
<evidence type="ECO:0000256" key="1">
    <source>
        <dbReference type="ARBA" id="ARBA00000085"/>
    </source>
</evidence>
<dbReference type="Pfam" id="PF02518">
    <property type="entry name" value="HATPase_c"/>
    <property type="match status" value="1"/>
</dbReference>
<dbReference type="GO" id="GO:0005524">
    <property type="term" value="F:ATP binding"/>
    <property type="evidence" value="ECO:0007669"/>
    <property type="project" value="UniProtKB-KW"/>
</dbReference>
<evidence type="ECO:0000256" key="15">
    <source>
        <dbReference type="ARBA" id="ARBA00023012"/>
    </source>
</evidence>
<keyword evidence="17" id="KW-0843">Virulence</keyword>
<keyword evidence="21" id="KW-0812">Transmembrane</keyword>
<reference evidence="24 25" key="1">
    <citation type="submission" date="2017-03" db="EMBL/GenBank/DDBJ databases">
        <authorList>
            <person name="Afonso C.L."/>
            <person name="Miller P.J."/>
            <person name="Scott M.A."/>
            <person name="Spackman E."/>
            <person name="Goraichik I."/>
            <person name="Dimitrov K.M."/>
            <person name="Suarez D.L."/>
            <person name="Swayne D.E."/>
        </authorList>
    </citation>
    <scope>NUCLEOTIDE SEQUENCE [LARGE SCALE GENOMIC DNA]</scope>
    <source>
        <strain evidence="24 25">CECT 8397</strain>
    </source>
</reference>
<dbReference type="Proteomes" id="UP000193623">
    <property type="component" value="Unassembled WGS sequence"/>
</dbReference>
<comment type="cofactor">
    <cofactor evidence="3">
        <name>Mg(2+)</name>
        <dbReference type="ChEBI" id="CHEBI:18420"/>
    </cofactor>
</comment>
<dbReference type="SUPFAM" id="SSF55874">
    <property type="entry name" value="ATPase domain of HSP90 chaperone/DNA topoisomerase II/histidine kinase"/>
    <property type="match status" value="1"/>
</dbReference>
<organism evidence="24 25">
    <name type="scientific">Pseudooctadecabacter jejudonensis</name>
    <dbReference type="NCBI Taxonomy" id="1391910"/>
    <lineage>
        <taxon>Bacteria</taxon>
        <taxon>Pseudomonadati</taxon>
        <taxon>Pseudomonadota</taxon>
        <taxon>Alphaproteobacteria</taxon>
        <taxon>Rhodobacterales</taxon>
        <taxon>Paracoccaceae</taxon>
        <taxon>Pseudooctadecabacter</taxon>
    </lineage>
</organism>
<evidence type="ECO:0000256" key="4">
    <source>
        <dbReference type="ARBA" id="ARBA00004651"/>
    </source>
</evidence>
<evidence type="ECO:0000256" key="12">
    <source>
        <dbReference type="ARBA" id="ARBA00022840"/>
    </source>
</evidence>
<dbReference type="PRINTS" id="PR00344">
    <property type="entry name" value="BCTRLSENSOR"/>
</dbReference>
<dbReference type="InterPro" id="IPR005467">
    <property type="entry name" value="His_kinase_dom"/>
</dbReference>
<name>A0A1Y5T6G7_9RHOB</name>
<evidence type="ECO:0000256" key="9">
    <source>
        <dbReference type="ARBA" id="ARBA00022741"/>
    </source>
</evidence>
<dbReference type="EC" id="2.7.13.3" evidence="5"/>
<keyword evidence="12" id="KW-0067">ATP-binding</keyword>
<dbReference type="SMART" id="SM00388">
    <property type="entry name" value="HisKA"/>
    <property type="match status" value="1"/>
</dbReference>
<keyword evidence="14" id="KW-0904">Protein phosphatase</keyword>
<evidence type="ECO:0000256" key="3">
    <source>
        <dbReference type="ARBA" id="ARBA00001946"/>
    </source>
</evidence>
<gene>
    <name evidence="24" type="primary">prrB</name>
    <name evidence="24" type="ORF">PSJ8397_02995</name>
</gene>
<dbReference type="InterPro" id="IPR036890">
    <property type="entry name" value="HATPase_C_sf"/>
</dbReference>
<evidence type="ECO:0000256" key="19">
    <source>
        <dbReference type="ARBA" id="ARBA00040454"/>
    </source>
</evidence>
<keyword evidence="21" id="KW-0472">Membrane</keyword>
<protein>
    <recommendedName>
        <fullName evidence="19">Signal transduction histidine-protein kinase/phosphatase MprB</fullName>
        <ecNumber evidence="5">2.7.13.3</ecNumber>
    </recommendedName>
    <alternativeName>
        <fullName evidence="20">Mycobacterial persistence regulator B</fullName>
    </alternativeName>
</protein>
<keyword evidence="9" id="KW-0547">Nucleotide-binding</keyword>
<evidence type="ECO:0000259" key="23">
    <source>
        <dbReference type="PROSITE" id="PS50885"/>
    </source>
</evidence>
<feature type="domain" description="Histidine kinase" evidence="22">
    <location>
        <begin position="128"/>
        <end position="308"/>
    </location>
</feature>
<dbReference type="InterPro" id="IPR003660">
    <property type="entry name" value="HAMP_dom"/>
</dbReference>
<keyword evidence="10 24" id="KW-0418">Kinase</keyword>
<dbReference type="InterPro" id="IPR004358">
    <property type="entry name" value="Sig_transdc_His_kin-like_C"/>
</dbReference>
<evidence type="ECO:0000256" key="10">
    <source>
        <dbReference type="ARBA" id="ARBA00022777"/>
    </source>
</evidence>
<keyword evidence="6" id="KW-1003">Cell membrane</keyword>
<dbReference type="GO" id="GO:0005886">
    <property type="term" value="C:plasma membrane"/>
    <property type="evidence" value="ECO:0007669"/>
    <property type="project" value="UniProtKB-SubCell"/>
</dbReference>
<evidence type="ECO:0000256" key="6">
    <source>
        <dbReference type="ARBA" id="ARBA00022475"/>
    </source>
</evidence>
<dbReference type="PROSITE" id="PS50885">
    <property type="entry name" value="HAMP"/>
    <property type="match status" value="1"/>
</dbReference>
<keyword evidence="16" id="KW-0346">Stress response</keyword>
<dbReference type="InterPro" id="IPR003661">
    <property type="entry name" value="HisK_dim/P_dom"/>
</dbReference>
<feature type="transmembrane region" description="Helical" evidence="21">
    <location>
        <begin position="45"/>
        <end position="68"/>
    </location>
</feature>
<dbReference type="Gene3D" id="1.10.287.130">
    <property type="match status" value="1"/>
</dbReference>
<evidence type="ECO:0000256" key="17">
    <source>
        <dbReference type="ARBA" id="ARBA00023026"/>
    </source>
</evidence>
<evidence type="ECO:0000256" key="18">
    <source>
        <dbReference type="ARBA" id="ARBA00023211"/>
    </source>
</evidence>
<dbReference type="PROSITE" id="PS50109">
    <property type="entry name" value="HIS_KIN"/>
    <property type="match status" value="1"/>
</dbReference>
<evidence type="ECO:0000256" key="13">
    <source>
        <dbReference type="ARBA" id="ARBA00022842"/>
    </source>
</evidence>